<name>A0A8J2BNY6_9BACT</name>
<dbReference type="EMBL" id="CAJNOB010000045">
    <property type="protein sequence ID" value="CAF0702719.1"/>
    <property type="molecule type" value="Genomic_DNA"/>
</dbReference>
<gene>
    <name evidence="1" type="ORF">MPNT_50168</name>
</gene>
<protein>
    <submittedName>
        <fullName evidence="1">Uncharacterized protein</fullName>
    </submittedName>
</protein>
<dbReference type="Proteomes" id="UP000663859">
    <property type="component" value="Unassembled WGS sequence"/>
</dbReference>
<sequence>MVTYRQAKLMGRPEPFAFWELDPRGAMCKGGASGGPFPQRHQHGFQCVHPAKGMARRGTAGQGPNAKGFLEY</sequence>
<organism evidence="1 2">
    <name type="scientific">Candidatus Methylacidithermus pantelleriae</name>
    <dbReference type="NCBI Taxonomy" id="2744239"/>
    <lineage>
        <taxon>Bacteria</taxon>
        <taxon>Pseudomonadati</taxon>
        <taxon>Verrucomicrobiota</taxon>
        <taxon>Methylacidiphilae</taxon>
        <taxon>Methylacidiphilales</taxon>
        <taxon>Methylacidiphilaceae</taxon>
        <taxon>Candidatus Methylacidithermus</taxon>
    </lineage>
</organism>
<accession>A0A8J2BNY6</accession>
<comment type="caution">
    <text evidence="1">The sequence shown here is derived from an EMBL/GenBank/DDBJ whole genome shotgun (WGS) entry which is preliminary data.</text>
</comment>
<dbReference type="AlphaFoldDB" id="A0A8J2BNY6"/>
<keyword evidence="2" id="KW-1185">Reference proteome</keyword>
<evidence type="ECO:0000313" key="2">
    <source>
        <dbReference type="Proteomes" id="UP000663859"/>
    </source>
</evidence>
<proteinExistence type="predicted"/>
<evidence type="ECO:0000313" key="1">
    <source>
        <dbReference type="EMBL" id="CAF0702719.1"/>
    </source>
</evidence>
<reference evidence="1" key="1">
    <citation type="submission" date="2021-02" db="EMBL/GenBank/DDBJ databases">
        <authorList>
            <person name="Cremers G."/>
            <person name="Picone N."/>
        </authorList>
    </citation>
    <scope>NUCLEOTIDE SEQUENCE</scope>
    <source>
        <strain evidence="1">PQ17</strain>
    </source>
</reference>